<dbReference type="GO" id="GO:0000271">
    <property type="term" value="P:polysaccharide biosynthetic process"/>
    <property type="evidence" value="ECO:0007669"/>
    <property type="project" value="UniProtKB-KW"/>
</dbReference>
<evidence type="ECO:0000256" key="1">
    <source>
        <dbReference type="ARBA" id="ARBA00004651"/>
    </source>
</evidence>
<evidence type="ECO:0000313" key="15">
    <source>
        <dbReference type="EMBL" id="EOW80274.1"/>
    </source>
</evidence>
<keyword evidence="16" id="KW-1185">Reference proteome</keyword>
<keyword evidence="6 13" id="KW-0812">Transmembrane</keyword>
<evidence type="ECO:0000256" key="4">
    <source>
        <dbReference type="ARBA" id="ARBA00020739"/>
    </source>
</evidence>
<evidence type="ECO:0000256" key="5">
    <source>
        <dbReference type="ARBA" id="ARBA00022475"/>
    </source>
</evidence>
<keyword evidence="7" id="KW-0972">Capsule biogenesis/degradation</keyword>
<feature type="transmembrane region" description="Helical" evidence="13">
    <location>
        <begin position="181"/>
        <end position="202"/>
    </location>
</feature>
<evidence type="ECO:0000256" key="6">
    <source>
        <dbReference type="ARBA" id="ARBA00022692"/>
    </source>
</evidence>
<comment type="subcellular location">
    <subcellularLocation>
        <location evidence="1">Cell membrane</location>
        <topology evidence="1">Multi-pass membrane protein</topology>
    </subcellularLocation>
</comment>
<organism evidence="15 16">
    <name type="scientific">Enterococcus columbae DSM 7374 = ATCC 51263</name>
    <dbReference type="NCBI Taxonomy" id="1121865"/>
    <lineage>
        <taxon>Bacteria</taxon>
        <taxon>Bacillati</taxon>
        <taxon>Bacillota</taxon>
        <taxon>Bacilli</taxon>
        <taxon>Lactobacillales</taxon>
        <taxon>Enterococcaceae</taxon>
        <taxon>Enterococcus</taxon>
    </lineage>
</organism>
<evidence type="ECO:0000256" key="2">
    <source>
        <dbReference type="ARBA" id="ARBA00005132"/>
    </source>
</evidence>
<evidence type="ECO:0000256" key="8">
    <source>
        <dbReference type="ARBA" id="ARBA00022989"/>
    </source>
</evidence>
<evidence type="ECO:0000256" key="11">
    <source>
        <dbReference type="ARBA" id="ARBA00045736"/>
    </source>
</evidence>
<dbReference type="PANTHER" id="PTHR32309:SF13">
    <property type="entry name" value="FERRIC ENTEROBACTIN TRANSPORT PROTEIN FEPE"/>
    <property type="match status" value="1"/>
</dbReference>
<dbReference type="EMBL" id="ASWJ01000009">
    <property type="protein sequence ID" value="EOW80274.1"/>
    <property type="molecule type" value="Genomic_DNA"/>
</dbReference>
<evidence type="ECO:0000256" key="9">
    <source>
        <dbReference type="ARBA" id="ARBA00023136"/>
    </source>
</evidence>
<evidence type="ECO:0000313" key="16">
    <source>
        <dbReference type="Proteomes" id="UP000014113"/>
    </source>
</evidence>
<evidence type="ECO:0000256" key="13">
    <source>
        <dbReference type="SAM" id="Phobius"/>
    </source>
</evidence>
<dbReference type="GO" id="GO:0005886">
    <property type="term" value="C:plasma membrane"/>
    <property type="evidence" value="ECO:0007669"/>
    <property type="project" value="UniProtKB-SubCell"/>
</dbReference>
<dbReference type="STRING" id="1121865.OMW_01360"/>
<dbReference type="GO" id="GO:0004713">
    <property type="term" value="F:protein tyrosine kinase activity"/>
    <property type="evidence" value="ECO:0007669"/>
    <property type="project" value="TreeGrafter"/>
</dbReference>
<feature type="domain" description="Polysaccharide chain length determinant N-terminal" evidence="14">
    <location>
        <begin position="5"/>
        <end position="93"/>
    </location>
</feature>
<dbReference type="InterPro" id="IPR050445">
    <property type="entry name" value="Bact_polysacc_biosynth/exp"/>
</dbReference>
<dbReference type="Proteomes" id="UP000014113">
    <property type="component" value="Unassembled WGS sequence"/>
</dbReference>
<dbReference type="Pfam" id="PF02706">
    <property type="entry name" value="Wzz"/>
    <property type="match status" value="1"/>
</dbReference>
<dbReference type="OrthoDB" id="2360475at2"/>
<evidence type="ECO:0000256" key="7">
    <source>
        <dbReference type="ARBA" id="ARBA00022903"/>
    </source>
</evidence>
<name>S0KKB4_9ENTE</name>
<dbReference type="PANTHER" id="PTHR32309">
    <property type="entry name" value="TYROSINE-PROTEIN KINASE"/>
    <property type="match status" value="1"/>
</dbReference>
<dbReference type="eggNOG" id="COG3944">
    <property type="taxonomic scope" value="Bacteria"/>
</dbReference>
<dbReference type="PATRIC" id="fig|1121865.3.peg.1322"/>
<keyword evidence="9 13" id="KW-0472">Membrane</keyword>
<dbReference type="AlphaFoldDB" id="S0KKB4"/>
<evidence type="ECO:0000256" key="12">
    <source>
        <dbReference type="SAM" id="MobiDB-lite"/>
    </source>
</evidence>
<sequence length="267" mass="29358">MEVEETLDLKDIFLIIKKHFFTIVLCMFIGLGLAGALTFFVITPKYSSQAQLVVTLPQTENTNSNDVNVNLQMINTYKNLIKGDLILNKVKDQMESNYNIKLSVKEINDAIDVVQNENSLMFSLVANSDNALTAERLANTTASIFKDTVKDVLGESVDKISIISNATVQNTPVSPNHMRNLAIGVLAGIIVGVGLSFAFELLDRTVKSSKFVRDELELTILGTIPQLSAKELQDNTRKAARIPQVQPSAARTASESAASQRRSRSRV</sequence>
<keyword evidence="5" id="KW-1003">Cell membrane</keyword>
<reference evidence="15 16" key="1">
    <citation type="submission" date="2013-03" db="EMBL/GenBank/DDBJ databases">
        <title>The Genome Sequence of Enterococcus columbae ATCC_51263 (PacBio/Illumina hybrid assembly).</title>
        <authorList>
            <consortium name="The Broad Institute Genomics Platform"/>
            <consortium name="The Broad Institute Genome Sequencing Center for Infectious Disease"/>
            <person name="Earl A."/>
            <person name="Russ C."/>
            <person name="Gilmore M."/>
            <person name="Surin D."/>
            <person name="Walker B."/>
            <person name="Young S."/>
            <person name="Zeng Q."/>
            <person name="Gargeya S."/>
            <person name="Fitzgerald M."/>
            <person name="Haas B."/>
            <person name="Abouelleil A."/>
            <person name="Allen A.W."/>
            <person name="Alvarado L."/>
            <person name="Arachchi H.M."/>
            <person name="Berlin A.M."/>
            <person name="Chapman S.B."/>
            <person name="Gainer-Dewar J."/>
            <person name="Goldberg J."/>
            <person name="Griggs A."/>
            <person name="Gujja S."/>
            <person name="Hansen M."/>
            <person name="Howarth C."/>
            <person name="Imamovic A."/>
            <person name="Ireland A."/>
            <person name="Larimer J."/>
            <person name="McCowan C."/>
            <person name="Murphy C."/>
            <person name="Pearson M."/>
            <person name="Poon T.W."/>
            <person name="Priest M."/>
            <person name="Roberts A."/>
            <person name="Saif S."/>
            <person name="Shea T."/>
            <person name="Sisk P."/>
            <person name="Sykes S."/>
            <person name="Wortman J."/>
            <person name="Nusbaum C."/>
            <person name="Birren B."/>
        </authorList>
    </citation>
    <scope>NUCLEOTIDE SEQUENCE [LARGE SCALE GENOMIC DNA]</scope>
    <source>
        <strain evidence="15 16">ATCC 51263</strain>
    </source>
</reference>
<comment type="similarity">
    <text evidence="3">Belongs to the CpsC/CapA family.</text>
</comment>
<evidence type="ECO:0000256" key="3">
    <source>
        <dbReference type="ARBA" id="ARBA00006683"/>
    </source>
</evidence>
<proteinExistence type="inferred from homology"/>
<comment type="caution">
    <text evidence="15">The sequence shown here is derived from an EMBL/GenBank/DDBJ whole genome shotgun (WGS) entry which is preliminary data.</text>
</comment>
<keyword evidence="8 13" id="KW-1133">Transmembrane helix</keyword>
<protein>
    <recommendedName>
        <fullName evidence="4">Capsular polysaccharide biosynthesis protein CpsC</fullName>
    </recommendedName>
</protein>
<feature type="transmembrane region" description="Helical" evidence="13">
    <location>
        <begin position="20"/>
        <end position="42"/>
    </location>
</feature>
<feature type="compositionally biased region" description="Low complexity" evidence="12">
    <location>
        <begin position="248"/>
        <end position="260"/>
    </location>
</feature>
<accession>S0KKB4</accession>
<dbReference type="InterPro" id="IPR003856">
    <property type="entry name" value="LPS_length_determ_N"/>
</dbReference>
<gene>
    <name evidence="15" type="ORF">I568_01974</name>
</gene>
<comment type="pathway">
    <text evidence="2">Capsule biogenesis; capsule polysaccharide biosynthesis.</text>
</comment>
<keyword evidence="10" id="KW-0270">Exopolysaccharide synthesis</keyword>
<comment type="function">
    <text evidence="11">Required for CpsD phosphorylation. Involved in the regulation of capsular polysaccharide biosynthesis. May be part of a complex that directs the coordinated polymerization and export to the cell surface of the capsular polysaccharide.</text>
</comment>
<evidence type="ECO:0000256" key="10">
    <source>
        <dbReference type="ARBA" id="ARBA00023169"/>
    </source>
</evidence>
<feature type="region of interest" description="Disordered" evidence="12">
    <location>
        <begin position="238"/>
        <end position="267"/>
    </location>
</feature>
<evidence type="ECO:0000259" key="14">
    <source>
        <dbReference type="Pfam" id="PF02706"/>
    </source>
</evidence>
<dbReference type="RefSeq" id="WP_016183501.1">
    <property type="nucleotide sequence ID" value="NZ_JXKI01000004.1"/>
</dbReference>